<reference evidence="2 3" key="1">
    <citation type="submission" date="2022-03" db="EMBL/GenBank/DDBJ databases">
        <authorList>
            <person name="Jo J.-H."/>
            <person name="Im W.-T."/>
        </authorList>
    </citation>
    <scope>NUCLEOTIDE SEQUENCE [LARGE SCALE GENOMIC DNA]</scope>
    <source>
        <strain evidence="2 3">MA9</strain>
    </source>
</reference>
<keyword evidence="1" id="KW-0378">Hydrolase</keyword>
<dbReference type="Pfam" id="PF04371">
    <property type="entry name" value="PAD_porph"/>
    <property type="match status" value="1"/>
</dbReference>
<evidence type="ECO:0000256" key="1">
    <source>
        <dbReference type="ARBA" id="ARBA00022801"/>
    </source>
</evidence>
<accession>A0ABS9UGM0</accession>
<dbReference type="Proteomes" id="UP001316087">
    <property type="component" value="Unassembled WGS sequence"/>
</dbReference>
<organism evidence="2 3">
    <name type="scientific">Solibacillus palustris</name>
    <dbReference type="NCBI Taxonomy" id="2908203"/>
    <lineage>
        <taxon>Bacteria</taxon>
        <taxon>Bacillati</taxon>
        <taxon>Bacillota</taxon>
        <taxon>Bacilli</taxon>
        <taxon>Bacillales</taxon>
        <taxon>Caryophanaceae</taxon>
        <taxon>Solibacillus</taxon>
    </lineage>
</organism>
<dbReference type="Gene3D" id="3.75.10.10">
    <property type="entry name" value="L-arginine/glycine Amidinotransferase, Chain A"/>
    <property type="match status" value="1"/>
</dbReference>
<protein>
    <submittedName>
        <fullName evidence="2">Agmatine deiminase family protein</fullName>
    </submittedName>
</protein>
<dbReference type="SUPFAM" id="SSF55909">
    <property type="entry name" value="Pentein"/>
    <property type="match status" value="1"/>
</dbReference>
<gene>
    <name evidence="2" type="ORF">LZ480_16620</name>
</gene>
<name>A0ABS9UGM0_9BACL</name>
<proteinExistence type="predicted"/>
<evidence type="ECO:0000313" key="2">
    <source>
        <dbReference type="EMBL" id="MCH7323501.1"/>
    </source>
</evidence>
<dbReference type="InterPro" id="IPR007466">
    <property type="entry name" value="Peptidyl-Arg-deiminase_porph"/>
</dbReference>
<comment type="caution">
    <text evidence="2">The sequence shown here is derived from an EMBL/GenBank/DDBJ whole genome shotgun (WGS) entry which is preliminary data.</text>
</comment>
<dbReference type="PANTHER" id="PTHR31377">
    <property type="entry name" value="AGMATINE DEIMINASE-RELATED"/>
    <property type="match status" value="1"/>
</dbReference>
<dbReference type="PANTHER" id="PTHR31377:SF0">
    <property type="entry name" value="AGMATINE DEIMINASE-RELATED"/>
    <property type="match status" value="1"/>
</dbReference>
<keyword evidence="3" id="KW-1185">Reference proteome</keyword>
<dbReference type="EMBL" id="JAKZFC010000008">
    <property type="protein sequence ID" value="MCH7323501.1"/>
    <property type="molecule type" value="Genomic_DNA"/>
</dbReference>
<evidence type="ECO:0000313" key="3">
    <source>
        <dbReference type="Proteomes" id="UP001316087"/>
    </source>
</evidence>
<sequence length="359" mass="41090">MAGLIGGGLTVQALSQEPVGKYSMPLEEEKHEGTWLQWPHNYTYGKGYKENIQDIWVKMTKALTEGENVHIITYNQKEEEAIQKLLVNAGVNLKRVDFYQYPTDDVWVRDNGPIFVYDEKDELVILDWGFNGWGKKEPYKKSDIIPQRISEDLGFKLVNLNEVVLEGGAIEFDGSGTSLATRSSVTNDNRNSHLSEKEIEGYLYDVYGISNPIWLDGVKGEDITDFHIDGFARFLDDETIITLKNADLIDWGLKKSDRDILLNVKNAKNKRYNYEYLPLTKENVRLKNGQNLGYKGSYLNYYVANSVVLVPNYNDSNDKRANEIIQKLYPNRKVVGIDVRQLYKDGGMIHCVTQQQPVE</sequence>
<dbReference type="RefSeq" id="WP_241370776.1">
    <property type="nucleotide sequence ID" value="NZ_JAKZFC010000008.1"/>
</dbReference>